<keyword evidence="1" id="KW-0812">Transmembrane</keyword>
<feature type="transmembrane region" description="Helical" evidence="1">
    <location>
        <begin position="24"/>
        <end position="46"/>
    </location>
</feature>
<keyword evidence="3" id="KW-1185">Reference proteome</keyword>
<gene>
    <name evidence="2" type="ORF">PYH38_002321</name>
</gene>
<dbReference type="RefSeq" id="WP_280734363.1">
    <property type="nucleotide sequence ID" value="NZ_CP120368.1"/>
</dbReference>
<organism evidence="2 3">
    <name type="scientific">Sinorhizobium numidicum</name>
    <dbReference type="NCBI Taxonomy" id="680248"/>
    <lineage>
        <taxon>Bacteria</taxon>
        <taxon>Pseudomonadati</taxon>
        <taxon>Pseudomonadota</taxon>
        <taxon>Alphaproteobacteria</taxon>
        <taxon>Hyphomicrobiales</taxon>
        <taxon>Rhizobiaceae</taxon>
        <taxon>Sinorhizobium/Ensifer group</taxon>
        <taxon>Sinorhizobium</taxon>
    </lineage>
</organism>
<protein>
    <recommendedName>
        <fullName evidence="4">Transmembrane protein</fullName>
    </recommendedName>
</protein>
<proteinExistence type="predicted"/>
<evidence type="ECO:0008006" key="4">
    <source>
        <dbReference type="Google" id="ProtNLM"/>
    </source>
</evidence>
<accession>A0ABY8D1H8</accession>
<keyword evidence="1" id="KW-0472">Membrane</keyword>
<evidence type="ECO:0000313" key="3">
    <source>
        <dbReference type="Proteomes" id="UP001235547"/>
    </source>
</evidence>
<evidence type="ECO:0000256" key="1">
    <source>
        <dbReference type="SAM" id="Phobius"/>
    </source>
</evidence>
<feature type="transmembrane region" description="Helical" evidence="1">
    <location>
        <begin position="52"/>
        <end position="71"/>
    </location>
</feature>
<keyword evidence="1" id="KW-1133">Transmembrane helix</keyword>
<sequence>MFKKLLEHAKLATTIKTILTQWGLWQYLSVGASVAGAVVFGGWMWLQAQLPMWAIILVGLATLVLVMHLLNTVHTIVLRQKAQTIDIPRTAARMKRSAQEMLETIQSLRKRHGLFDLETPDFFEGGSEATSRHWTKKRDIERRIYLGFMSVHRSDILRDLRILATLTKLERPPFHVAAGMEQNPEIVASYLSCAADLMLDGNLDELKKFESDFIFWLTH</sequence>
<reference evidence="2 3" key="1">
    <citation type="submission" date="2023-03" db="EMBL/GenBank/DDBJ databases">
        <authorList>
            <person name="Kaur S."/>
            <person name="Espinosa-Saiz D."/>
            <person name="Velazquez E."/>
            <person name="Menendez E."/>
            <person name="diCenzo G.C."/>
        </authorList>
    </citation>
    <scope>NUCLEOTIDE SEQUENCE [LARGE SCALE GENOMIC DNA]</scope>
    <source>
        <strain evidence="2 3">LMG 27395</strain>
    </source>
</reference>
<evidence type="ECO:0000313" key="2">
    <source>
        <dbReference type="EMBL" id="WEX83537.1"/>
    </source>
</evidence>
<dbReference type="EMBL" id="CP120371">
    <property type="protein sequence ID" value="WEX83537.1"/>
    <property type="molecule type" value="Genomic_DNA"/>
</dbReference>
<dbReference type="Proteomes" id="UP001235547">
    <property type="component" value="Chromosome 1"/>
</dbReference>
<name>A0ABY8D1H8_9HYPH</name>